<dbReference type="AlphaFoldDB" id="A0A7X1PLK0"/>
<feature type="transmembrane region" description="Helical" evidence="1">
    <location>
        <begin position="74"/>
        <end position="94"/>
    </location>
</feature>
<feature type="transmembrane region" description="Helical" evidence="1">
    <location>
        <begin position="48"/>
        <end position="67"/>
    </location>
</feature>
<sequence length="109" mass="11234">MGNDEALCLVVVVAQVPASGQAGSVGLDQQFSVPGSGNSRVGSYTDRYTFAVLSSGLLPGLALLALALCAKQMLVGVAAFLAIGMSLALIVRVMRTANPNPLVNSRRCR</sequence>
<organism evidence="2 3">
    <name type="scientific">Pseudomonas piscis</name>
    <dbReference type="NCBI Taxonomy" id="2614538"/>
    <lineage>
        <taxon>Bacteria</taxon>
        <taxon>Pseudomonadati</taxon>
        <taxon>Pseudomonadota</taxon>
        <taxon>Gammaproteobacteria</taxon>
        <taxon>Pseudomonadales</taxon>
        <taxon>Pseudomonadaceae</taxon>
        <taxon>Pseudomonas</taxon>
    </lineage>
</organism>
<keyword evidence="1" id="KW-0812">Transmembrane</keyword>
<evidence type="ECO:0000313" key="3">
    <source>
        <dbReference type="Proteomes" id="UP000486534"/>
    </source>
</evidence>
<accession>A0A7X1PLK0</accession>
<gene>
    <name evidence="2" type="ORF">GDH07_13950</name>
</gene>
<proteinExistence type="predicted"/>
<evidence type="ECO:0000313" key="2">
    <source>
        <dbReference type="EMBL" id="MQA54414.1"/>
    </source>
</evidence>
<dbReference type="RefSeq" id="WP_152897915.1">
    <property type="nucleotide sequence ID" value="NZ_WHUV01000002.1"/>
</dbReference>
<name>A0A7X1PLK0_9PSED</name>
<keyword evidence="1" id="KW-0472">Membrane</keyword>
<dbReference type="EMBL" id="WHUV01000002">
    <property type="protein sequence ID" value="MQA54414.1"/>
    <property type="molecule type" value="Genomic_DNA"/>
</dbReference>
<evidence type="ECO:0000256" key="1">
    <source>
        <dbReference type="SAM" id="Phobius"/>
    </source>
</evidence>
<dbReference type="Proteomes" id="UP000486534">
    <property type="component" value="Unassembled WGS sequence"/>
</dbReference>
<protein>
    <submittedName>
        <fullName evidence="2">Uncharacterized protein</fullName>
    </submittedName>
</protein>
<comment type="caution">
    <text evidence="2">The sequence shown here is derived from an EMBL/GenBank/DDBJ whole genome shotgun (WGS) entry which is preliminary data.</text>
</comment>
<keyword evidence="1" id="KW-1133">Transmembrane helix</keyword>
<reference evidence="2 3" key="1">
    <citation type="submission" date="2019-10" db="EMBL/GenBank/DDBJ databases">
        <title>Pseudomonas dajingensis sp. nov., isolated from the profound head ulcers of farmed Murray cod (Maccullochella peelii peelii).</title>
        <authorList>
            <person name="Liu Y."/>
        </authorList>
    </citation>
    <scope>NUCLEOTIDE SEQUENCE [LARGE SCALE GENOMIC DNA]</scope>
    <source>
        <strain evidence="2 3">MC042</strain>
    </source>
</reference>